<dbReference type="Pfam" id="PF23878">
    <property type="entry name" value="TPR_ELP1"/>
    <property type="match status" value="1"/>
</dbReference>
<comment type="function">
    <text evidence="5">Component of the elongator complex which is required for multiple tRNA modifications, including mcm5U (5-methoxycarbonylmethyl uridine), mcm5s2U (5-methoxycarbonylmethyl-2-thiouridine), and ncm5U (5-carbamoylmethyl uridine). The elongator complex catalyzes formation of carboxymethyluridine in the wobble base at position 34 in tRNAs.</text>
</comment>
<gene>
    <name evidence="12" type="ORF">N658DRAFT_447333</name>
</gene>
<evidence type="ECO:0000313" key="12">
    <source>
        <dbReference type="EMBL" id="KAK4102665.1"/>
    </source>
</evidence>
<dbReference type="InterPro" id="IPR056165">
    <property type="entry name" value="Beta-prop_ELP1_2nd"/>
</dbReference>
<feature type="region of interest" description="Disordered" evidence="6">
    <location>
        <begin position="1193"/>
        <end position="1215"/>
    </location>
</feature>
<evidence type="ECO:0000256" key="6">
    <source>
        <dbReference type="SAM" id="MobiDB-lite"/>
    </source>
</evidence>
<dbReference type="GO" id="GO:0005829">
    <property type="term" value="C:cytosol"/>
    <property type="evidence" value="ECO:0007669"/>
    <property type="project" value="TreeGrafter"/>
</dbReference>
<dbReference type="Pfam" id="PF23797">
    <property type="entry name" value="Beta-prop_ELP1_2nd"/>
    <property type="match status" value="1"/>
</dbReference>
<dbReference type="InterPro" id="IPR056166">
    <property type="entry name" value="TPR_ELP1"/>
</dbReference>
<dbReference type="Pfam" id="PF23925">
    <property type="entry name" value="A-sol_ELP1"/>
    <property type="match status" value="1"/>
</dbReference>
<comment type="caution">
    <text evidence="12">The sequence shown here is derived from an EMBL/GenBank/DDBJ whole genome shotgun (WGS) entry which is preliminary data.</text>
</comment>
<dbReference type="PIRSF" id="PIRSF017233">
    <property type="entry name" value="IKAP"/>
    <property type="match status" value="1"/>
</dbReference>
<evidence type="ECO:0000259" key="8">
    <source>
        <dbReference type="Pfam" id="PF23797"/>
    </source>
</evidence>
<comment type="subcellular location">
    <subcellularLocation>
        <location evidence="5">Cytoplasm</location>
    </subcellularLocation>
    <subcellularLocation>
        <location evidence="5">Nucleus</location>
    </subcellularLocation>
</comment>
<evidence type="ECO:0000256" key="3">
    <source>
        <dbReference type="ARBA" id="ARBA00022490"/>
    </source>
</evidence>
<dbReference type="EMBL" id="MU863631">
    <property type="protein sequence ID" value="KAK4102665.1"/>
    <property type="molecule type" value="Genomic_DNA"/>
</dbReference>
<keyword evidence="12" id="KW-0808">Transferase</keyword>
<feature type="domain" description="ELP1 alpha-solenoid" evidence="10">
    <location>
        <begin position="708"/>
        <end position="908"/>
    </location>
</feature>
<dbReference type="PANTHER" id="PTHR12747">
    <property type="entry name" value="ELONGATOR COMPLEX PROTEIN 1"/>
    <property type="match status" value="1"/>
</dbReference>
<evidence type="ECO:0000259" key="11">
    <source>
        <dbReference type="Pfam" id="PF23936"/>
    </source>
</evidence>
<dbReference type="Pfam" id="PF23936">
    <property type="entry name" value="HB_ELP1"/>
    <property type="match status" value="1"/>
</dbReference>
<reference evidence="12" key="1">
    <citation type="journal article" date="2023" name="Mol. Phylogenet. Evol.">
        <title>Genome-scale phylogeny and comparative genomics of the fungal order Sordariales.</title>
        <authorList>
            <person name="Hensen N."/>
            <person name="Bonometti L."/>
            <person name="Westerberg I."/>
            <person name="Brannstrom I.O."/>
            <person name="Guillou S."/>
            <person name="Cros-Aarteil S."/>
            <person name="Calhoun S."/>
            <person name="Haridas S."/>
            <person name="Kuo A."/>
            <person name="Mondo S."/>
            <person name="Pangilinan J."/>
            <person name="Riley R."/>
            <person name="LaButti K."/>
            <person name="Andreopoulos B."/>
            <person name="Lipzen A."/>
            <person name="Chen C."/>
            <person name="Yan M."/>
            <person name="Daum C."/>
            <person name="Ng V."/>
            <person name="Clum A."/>
            <person name="Steindorff A."/>
            <person name="Ohm R.A."/>
            <person name="Martin F."/>
            <person name="Silar P."/>
            <person name="Natvig D.O."/>
            <person name="Lalanne C."/>
            <person name="Gautier V."/>
            <person name="Ament-Velasquez S.L."/>
            <person name="Kruys A."/>
            <person name="Hutchinson M.I."/>
            <person name="Powell A.J."/>
            <person name="Barry K."/>
            <person name="Miller A.N."/>
            <person name="Grigoriev I.V."/>
            <person name="Debuchy R."/>
            <person name="Gladieux P."/>
            <person name="Hiltunen Thoren M."/>
            <person name="Johannesson H."/>
        </authorList>
    </citation>
    <scope>NUCLEOTIDE SEQUENCE</scope>
    <source>
        <strain evidence="12">CBS 757.83</strain>
    </source>
</reference>
<dbReference type="InterPro" id="IPR056164">
    <property type="entry name" value="Beta-prop_ELP1_1st"/>
</dbReference>
<evidence type="ECO:0000256" key="1">
    <source>
        <dbReference type="ARBA" id="ARBA00005043"/>
    </source>
</evidence>
<evidence type="ECO:0000256" key="2">
    <source>
        <dbReference type="ARBA" id="ARBA00006086"/>
    </source>
</evidence>
<dbReference type="InterPro" id="IPR006849">
    <property type="entry name" value="Elp1"/>
</dbReference>
<dbReference type="GO" id="GO:0033588">
    <property type="term" value="C:elongator holoenzyme complex"/>
    <property type="evidence" value="ECO:0007669"/>
    <property type="project" value="InterPro"/>
</dbReference>
<sequence>MRNLRNIGHGVCRIPNSTSAPALAPAPGPAPPVSASCWDVARDEVIVACGPAAEDGRIELLRVAKHAHSPSPSRLQPTSIAAWEARTPTPDDELDAIRDMHYFSDTLTTCVIMAGGDIVTATEDDEATAVPGEAHVEIVGTLSPSIAAARWSPDEELLAIATGDAKVLFMSRSFDVIAEVGLSAEDLRLSKHVSVGWGKKETQFQGRGAKAKALRDPTIPEKVDEGTPSPHDDGRCTISWRGDGAFVAVNYLEEGVRRVVRVYNRDGELDSVSEPVDGLEGSLSWRPEGNLIAGAQRFHDRVDVAFFERNGLRHGQFTLRAPANAPDVLEDIALEWNSDSTVLAVILTDRIQLWTVGNYHWYLKQEIPCGRPDDSAGQRQRPLFSWHAEKPLLLAAATGDKVLVNEYALTVSRGPTRAPNDHGAVAVVDGLSIKFTPFRTCNLPPPMAMCELEVESPIIDVAFSTDCTSMAVLHRVGVSLFALEANRGRLSRPRFVALVTFGENGPQTYEESLLQVAFSGPSEVQVLQMADDLELLRYDFSLETTKWLRTNASSVATISSPGPDGLEGVVAQQVSGKLSSIANGEPSPLPMHFPTFLPWTSHVSHNDEFLGFGLSRNGHLYANSRQLTKNCTSFLVTDNHLIFTTSNHLVKFVHLASEQDLDVPPDDPEKDERCRSIERGGRLVTAIPTKMSMVLQMPRGNLETIFPRAMVLAGIRRLVEQKDYGSAFATCRTQRVDMNILFDYRPEQFLEDVGLFLEQVKDSANIDLFLSTLKEEDVTQTMYRDTKMAASQPPSDPKDAVKPGKINTICDAVLQKLRAQKKANLQNIITAHVCKSPPALDDGLLVVAELMQEDETLAERAVEHICFLADVNKLYDHALGLYNLDLTLLVAQQSQRDPREYLPFVQELHKMPLLKRQFTIDDKLEHWEKALDHLKALNNFEDVKTYVVKHKLYRYALGLYRHEEQHHHAITDLFAAYLKSTSQFKEAGLAYESLGNYSDATDCYLKAGATCWRECLYAAQQQQLPALTPSKLSEIATALADALREAKDHAAAATIHLDYLASVESAIQHLCRGYLFADALRLAALHGRPDLLPTAVDAGLADALSSSTEFLADCKEQLRAQVPRIAELRRRAVEDPLAFYEGENPFGARGGAADGGIPDDVSVAASSRLGGGGISASLFTRYTGKGAGSVGTVGSNVSRATSKNRRREEKKRARGRKGTVYEEEYLVNSVRRLVERVGAAKPEVERLVLGLVRRGMQERARAVEELMGQVVEGCGRAVAEVWPAGQGVDGEEATTRGDPEAEGYRPGGGEGVLFDSLEAMRARQTPPVVGGFERLSLLGK</sequence>
<dbReference type="GO" id="GO:0000049">
    <property type="term" value="F:tRNA binding"/>
    <property type="evidence" value="ECO:0007669"/>
    <property type="project" value="TreeGrafter"/>
</dbReference>
<feature type="region of interest" description="Disordered" evidence="6">
    <location>
        <begin position="206"/>
        <end position="233"/>
    </location>
</feature>
<dbReference type="GO" id="GO:0002926">
    <property type="term" value="P:tRNA wobble base 5-methoxycarbonylmethyl-2-thiouridinylation"/>
    <property type="evidence" value="ECO:0007669"/>
    <property type="project" value="TreeGrafter"/>
</dbReference>
<reference evidence="12" key="2">
    <citation type="submission" date="2023-05" db="EMBL/GenBank/DDBJ databases">
        <authorList>
            <consortium name="Lawrence Berkeley National Laboratory"/>
            <person name="Steindorff A."/>
            <person name="Hensen N."/>
            <person name="Bonometti L."/>
            <person name="Westerberg I."/>
            <person name="Brannstrom I.O."/>
            <person name="Guillou S."/>
            <person name="Cros-Aarteil S."/>
            <person name="Calhoun S."/>
            <person name="Haridas S."/>
            <person name="Kuo A."/>
            <person name="Mondo S."/>
            <person name="Pangilinan J."/>
            <person name="Riley R."/>
            <person name="Labutti K."/>
            <person name="Andreopoulos B."/>
            <person name="Lipzen A."/>
            <person name="Chen C."/>
            <person name="Yanf M."/>
            <person name="Daum C."/>
            <person name="Ng V."/>
            <person name="Clum A."/>
            <person name="Ohm R."/>
            <person name="Martin F."/>
            <person name="Silar P."/>
            <person name="Natvig D."/>
            <person name="Lalanne C."/>
            <person name="Gautier V."/>
            <person name="Ament-Velasquez S.L."/>
            <person name="Kruys A."/>
            <person name="Hutchinson M.I."/>
            <person name="Powell A.J."/>
            <person name="Barry K."/>
            <person name="Miller A.N."/>
            <person name="Grigoriev I.V."/>
            <person name="Debuchy R."/>
            <person name="Gladieux P."/>
            <person name="Thoren M.H."/>
            <person name="Johannesson H."/>
        </authorList>
    </citation>
    <scope>NUCLEOTIDE SEQUENCE</scope>
    <source>
        <strain evidence="12">CBS 757.83</strain>
    </source>
</reference>
<feature type="compositionally biased region" description="Basic and acidic residues" evidence="6">
    <location>
        <begin position="1293"/>
        <end position="1303"/>
    </location>
</feature>
<keyword evidence="4" id="KW-0819">tRNA processing</keyword>
<comment type="pathway">
    <text evidence="1">tRNA modification; 5-methoxycarbonylmethyl-2-thiouridine-tRNA biosynthesis.</text>
</comment>
<feature type="region of interest" description="Disordered" evidence="6">
    <location>
        <begin position="1285"/>
        <end position="1308"/>
    </location>
</feature>
<feature type="compositionally biased region" description="Basic and acidic residues" evidence="6">
    <location>
        <begin position="213"/>
        <end position="233"/>
    </location>
</feature>
<proteinExistence type="inferred from homology"/>
<dbReference type="GO" id="GO:0005634">
    <property type="term" value="C:nucleus"/>
    <property type="evidence" value="ECO:0007669"/>
    <property type="project" value="UniProtKB-SubCell"/>
</dbReference>
<dbReference type="InterPro" id="IPR056169">
    <property type="entry name" value="HB_ELP1"/>
</dbReference>
<evidence type="ECO:0000259" key="7">
    <source>
        <dbReference type="Pfam" id="PF04762"/>
    </source>
</evidence>
<keyword evidence="5" id="KW-0539">Nucleus</keyword>
<dbReference type="Pfam" id="PF04762">
    <property type="entry name" value="Beta-prop_ELP1_1st"/>
    <property type="match status" value="1"/>
</dbReference>
<name>A0AAN6Q6I4_9PEZI</name>
<comment type="similarity">
    <text evidence="2 5">Belongs to the ELP1/IKA1 family.</text>
</comment>
<evidence type="ECO:0000256" key="5">
    <source>
        <dbReference type="PIRNR" id="PIRNR017233"/>
    </source>
</evidence>
<keyword evidence="13" id="KW-1185">Reference proteome</keyword>
<accession>A0AAN6Q6I4</accession>
<evidence type="ECO:0000259" key="9">
    <source>
        <dbReference type="Pfam" id="PF23878"/>
    </source>
</evidence>
<evidence type="ECO:0000259" key="10">
    <source>
        <dbReference type="Pfam" id="PF23925"/>
    </source>
</evidence>
<evidence type="ECO:0000313" key="13">
    <source>
        <dbReference type="Proteomes" id="UP001305647"/>
    </source>
</evidence>
<feature type="domain" description="ELP1 first N-terminal beta-propeller" evidence="7">
    <location>
        <begin position="1"/>
        <end position="389"/>
    </location>
</feature>
<feature type="domain" description="ELP1 N-terminal second beta-propeller" evidence="8">
    <location>
        <begin position="427"/>
        <end position="684"/>
    </location>
</feature>
<keyword evidence="3 5" id="KW-0963">Cytoplasm</keyword>
<keyword evidence="12" id="KW-0418">Kinase</keyword>
<feature type="domain" description="ELP1 three-helical bundle" evidence="11">
    <location>
        <begin position="1188"/>
        <end position="1280"/>
    </location>
</feature>
<feature type="domain" description="ELP1 TPR" evidence="9">
    <location>
        <begin position="917"/>
        <end position="1081"/>
    </location>
</feature>
<dbReference type="SUPFAM" id="SSF69322">
    <property type="entry name" value="Tricorn protease domain 2"/>
    <property type="match status" value="1"/>
</dbReference>
<dbReference type="InterPro" id="IPR056167">
    <property type="entry name" value="A-sol_ELP1"/>
</dbReference>
<dbReference type="PANTHER" id="PTHR12747:SF0">
    <property type="entry name" value="ELONGATOR COMPLEX PROTEIN 1"/>
    <property type="match status" value="1"/>
</dbReference>
<dbReference type="Proteomes" id="UP001305647">
    <property type="component" value="Unassembled WGS sequence"/>
</dbReference>
<dbReference type="GO" id="GO:0016301">
    <property type="term" value="F:kinase activity"/>
    <property type="evidence" value="ECO:0007669"/>
    <property type="project" value="UniProtKB-KW"/>
</dbReference>
<protein>
    <recommendedName>
        <fullName evidence="5">Elongator complex protein 1</fullName>
    </recommendedName>
</protein>
<organism evidence="12 13">
    <name type="scientific">Parathielavia hyrcaniae</name>
    <dbReference type="NCBI Taxonomy" id="113614"/>
    <lineage>
        <taxon>Eukaryota</taxon>
        <taxon>Fungi</taxon>
        <taxon>Dikarya</taxon>
        <taxon>Ascomycota</taxon>
        <taxon>Pezizomycotina</taxon>
        <taxon>Sordariomycetes</taxon>
        <taxon>Sordariomycetidae</taxon>
        <taxon>Sordariales</taxon>
        <taxon>Chaetomiaceae</taxon>
        <taxon>Parathielavia</taxon>
    </lineage>
</organism>
<evidence type="ECO:0000256" key="4">
    <source>
        <dbReference type="ARBA" id="ARBA00022694"/>
    </source>
</evidence>